<keyword evidence="2" id="KW-0413">Isomerase</keyword>
<dbReference type="InterPro" id="IPR010819">
    <property type="entry name" value="AGE/CE"/>
</dbReference>
<name>A0A9W5VWY8_9ACTO</name>
<evidence type="ECO:0000256" key="3">
    <source>
        <dbReference type="SAM" id="MobiDB-lite"/>
    </source>
</evidence>
<comment type="similarity">
    <text evidence="1">Belongs to the N-acylglucosamine 2-epimerase family.</text>
</comment>
<dbReference type="Proteomes" id="UP000014387">
    <property type="component" value="Unassembled WGS sequence"/>
</dbReference>
<dbReference type="SUPFAM" id="SSF48208">
    <property type="entry name" value="Six-hairpin glycosidases"/>
    <property type="match status" value="1"/>
</dbReference>
<dbReference type="EMBL" id="AGWN01000001">
    <property type="protein sequence ID" value="EPD31431.1"/>
    <property type="molecule type" value="Genomic_DNA"/>
</dbReference>
<feature type="region of interest" description="Disordered" evidence="3">
    <location>
        <begin position="423"/>
        <end position="447"/>
    </location>
</feature>
<organism evidence="4 5">
    <name type="scientific">Gleimia europaea ACS-120-V-Col10b</name>
    <dbReference type="NCBI Taxonomy" id="883069"/>
    <lineage>
        <taxon>Bacteria</taxon>
        <taxon>Bacillati</taxon>
        <taxon>Actinomycetota</taxon>
        <taxon>Actinomycetes</taxon>
        <taxon>Actinomycetales</taxon>
        <taxon>Actinomycetaceae</taxon>
        <taxon>Gleimia</taxon>
    </lineage>
</organism>
<dbReference type="Pfam" id="PF07221">
    <property type="entry name" value="GlcNAc_2-epim"/>
    <property type="match status" value="1"/>
</dbReference>
<proteinExistence type="inferred from homology"/>
<evidence type="ECO:0000313" key="4">
    <source>
        <dbReference type="EMBL" id="EPD31431.1"/>
    </source>
</evidence>
<comment type="caution">
    <text evidence="4">The sequence shown here is derived from an EMBL/GenBank/DDBJ whole genome shotgun (WGS) entry which is preliminary data.</text>
</comment>
<dbReference type="Gene3D" id="1.50.10.10">
    <property type="match status" value="1"/>
</dbReference>
<dbReference type="InterPro" id="IPR008928">
    <property type="entry name" value="6-hairpin_glycosidase_sf"/>
</dbReference>
<evidence type="ECO:0008006" key="6">
    <source>
        <dbReference type="Google" id="ProtNLM"/>
    </source>
</evidence>
<evidence type="ECO:0000256" key="2">
    <source>
        <dbReference type="ARBA" id="ARBA00023235"/>
    </source>
</evidence>
<accession>A0A9W5VWY8</accession>
<protein>
    <recommendedName>
        <fullName evidence="6">N-acylglucosamine 2-epimerase</fullName>
    </recommendedName>
</protein>
<gene>
    <name evidence="4" type="ORF">HMPREF9238_01202</name>
</gene>
<evidence type="ECO:0000256" key="1">
    <source>
        <dbReference type="ARBA" id="ARBA00008558"/>
    </source>
</evidence>
<dbReference type="GO" id="GO:0005975">
    <property type="term" value="P:carbohydrate metabolic process"/>
    <property type="evidence" value="ECO:0007669"/>
    <property type="project" value="InterPro"/>
</dbReference>
<dbReference type="InterPro" id="IPR012341">
    <property type="entry name" value="6hp_glycosidase-like_sf"/>
</dbReference>
<dbReference type="GO" id="GO:0016853">
    <property type="term" value="F:isomerase activity"/>
    <property type="evidence" value="ECO:0007669"/>
    <property type="project" value="UniProtKB-KW"/>
</dbReference>
<dbReference type="PANTHER" id="PTHR15108">
    <property type="entry name" value="N-ACYLGLUCOSAMINE-2-EPIMERASE"/>
    <property type="match status" value="1"/>
</dbReference>
<keyword evidence="5" id="KW-1185">Reference proteome</keyword>
<dbReference type="RefSeq" id="WP_016444542.1">
    <property type="nucleotide sequence ID" value="NZ_KE150266.1"/>
</dbReference>
<dbReference type="OrthoDB" id="9806359at2"/>
<dbReference type="AlphaFoldDB" id="A0A9W5VWY8"/>
<sequence length="447" mass="51094">MGWIESVEHNRWLSHQMQALICAGRRAMVETGFGFVTSEGEIDTSQPVDLALTGRLTHVFCLATLMGLPGSRKYADHGIKCLHKYFVDPEHGGWYPAIKHELDADGNGIPCDEALETKSQYANSFMLLAAASGVAANRPGAHDLLLEVIRDQEAHWWDESVDRVRHRCSRDYSEVAKYYGMDSNLHTTEAYLAVAEVMNDPIWIDRATSILKFVYDEASQNDWRIGEHYDENWRPMREYHGHSRLDKSVPYGVVIGHQFEWSRLALHVRAANRTLGRQSPDWLLEFAREMFERTRVDGWRRNGQPGFVYTVDFEGKPVSTNHMYWVAAEGIAATVALRRAHLDDGASLGEVEHYDHCYRSWLDFIEEFVIEEPGQFRRELDESNAVVESSLPGLPDNYHAVQALMIPRLPLWPPFASALSRGLLDHPQEPPKDRKGFSLFKRRDGED</sequence>
<reference evidence="4 5" key="1">
    <citation type="submission" date="2013-05" db="EMBL/GenBank/DDBJ databases">
        <title>The Genome Sequence of Actinomyces europaeus ACS-120-V-COL10B.</title>
        <authorList>
            <consortium name="The Broad Institute Genomics Platform"/>
            <person name="Earl A."/>
            <person name="Ward D."/>
            <person name="Feldgarden M."/>
            <person name="Gevers D."/>
            <person name="Saerens B."/>
            <person name="Vaneechoutte M."/>
            <person name="Walker B."/>
            <person name="Young S."/>
            <person name="Zeng Q."/>
            <person name="Gargeya S."/>
            <person name="Fitzgerald M."/>
            <person name="Haas B."/>
            <person name="Abouelleil A."/>
            <person name="Allen A.W."/>
            <person name="Alvarado L."/>
            <person name="Arachchi H.M."/>
            <person name="Berlin A.M."/>
            <person name="Chapman S.B."/>
            <person name="Gainer-Dewar J."/>
            <person name="Goldberg J."/>
            <person name="Griggs A."/>
            <person name="Gujja S."/>
            <person name="Hansen M."/>
            <person name="Howarth C."/>
            <person name="Imamovic A."/>
            <person name="Ireland A."/>
            <person name="Larimer J."/>
            <person name="McCowan C."/>
            <person name="Murphy C."/>
            <person name="Pearson M."/>
            <person name="Poon T.W."/>
            <person name="Priest M."/>
            <person name="Roberts A."/>
            <person name="Saif S."/>
            <person name="Shea T."/>
            <person name="Sisk P."/>
            <person name="Sykes S."/>
            <person name="Wortman J."/>
            <person name="Nusbaum C."/>
            <person name="Birren B."/>
        </authorList>
    </citation>
    <scope>NUCLEOTIDE SEQUENCE [LARGE SCALE GENOMIC DNA]</scope>
    <source>
        <strain evidence="4 5">ACS-120-V-Col10b</strain>
    </source>
</reference>
<evidence type="ECO:0000313" key="5">
    <source>
        <dbReference type="Proteomes" id="UP000014387"/>
    </source>
</evidence>